<feature type="compositionally biased region" description="Basic residues" evidence="1">
    <location>
        <begin position="128"/>
        <end position="137"/>
    </location>
</feature>
<name>A0ABS7D8M1_9BACL</name>
<gene>
    <name evidence="2" type="ORF">K0T92_14365</name>
</gene>
<sequence length="148" mass="16496">MNEHINRGPRRPVPQHTPPEPYNNGVIEYQLNDVELAWARAGRTDLIATGEQRGLKAEPLPPRVFKELKPEPVKRSAASKILESIPTETLQMHIKAGLTNREIGDLYNLTASSISSLLCNRGLGGKKGVPRRRHKGKGAGQYARDHHR</sequence>
<evidence type="ECO:0000313" key="3">
    <source>
        <dbReference type="Proteomes" id="UP000812277"/>
    </source>
</evidence>
<dbReference type="EMBL" id="JAHZIJ010000009">
    <property type="protein sequence ID" value="MBW7475926.1"/>
    <property type="molecule type" value="Genomic_DNA"/>
</dbReference>
<proteinExistence type="predicted"/>
<reference evidence="2 3" key="1">
    <citation type="submission" date="2021-07" db="EMBL/GenBank/DDBJ databases">
        <title>Paenibacillus radiodurans sp. nov., isolated from the southeastern edge of Tengger Desert.</title>
        <authorList>
            <person name="Zhang G."/>
        </authorList>
    </citation>
    <scope>NUCLEOTIDE SEQUENCE [LARGE SCALE GENOMIC DNA]</scope>
    <source>
        <strain evidence="2 3">DT7-4</strain>
    </source>
</reference>
<feature type="region of interest" description="Disordered" evidence="1">
    <location>
        <begin position="1"/>
        <end position="24"/>
    </location>
</feature>
<feature type="region of interest" description="Disordered" evidence="1">
    <location>
        <begin position="125"/>
        <end position="148"/>
    </location>
</feature>
<comment type="caution">
    <text evidence="2">The sequence shown here is derived from an EMBL/GenBank/DDBJ whole genome shotgun (WGS) entry which is preliminary data.</text>
</comment>
<dbReference type="Proteomes" id="UP000812277">
    <property type="component" value="Unassembled WGS sequence"/>
</dbReference>
<protein>
    <submittedName>
        <fullName evidence="2">Uncharacterized protein</fullName>
    </submittedName>
</protein>
<dbReference type="RefSeq" id="WP_219873166.1">
    <property type="nucleotide sequence ID" value="NZ_JAHZIJ010000009.1"/>
</dbReference>
<accession>A0ABS7D8M1</accession>
<keyword evidence="3" id="KW-1185">Reference proteome</keyword>
<evidence type="ECO:0000256" key="1">
    <source>
        <dbReference type="SAM" id="MobiDB-lite"/>
    </source>
</evidence>
<evidence type="ECO:0000313" key="2">
    <source>
        <dbReference type="EMBL" id="MBW7475926.1"/>
    </source>
</evidence>
<organism evidence="2 3">
    <name type="scientific">Paenibacillus oenotherae</name>
    <dbReference type="NCBI Taxonomy" id="1435645"/>
    <lineage>
        <taxon>Bacteria</taxon>
        <taxon>Bacillati</taxon>
        <taxon>Bacillota</taxon>
        <taxon>Bacilli</taxon>
        <taxon>Bacillales</taxon>
        <taxon>Paenibacillaceae</taxon>
        <taxon>Paenibacillus</taxon>
    </lineage>
</organism>
<feature type="compositionally biased region" description="Pro residues" evidence="1">
    <location>
        <begin position="11"/>
        <end position="21"/>
    </location>
</feature>